<dbReference type="PANTHER" id="PTHR42783">
    <property type="entry name" value="GLUTAMATE SYNTHASE [NADPH] SMALL CHAIN"/>
    <property type="match status" value="1"/>
</dbReference>
<dbReference type="Gene3D" id="1.10.1060.10">
    <property type="entry name" value="Alpha-helical ferredoxin"/>
    <property type="match status" value="1"/>
</dbReference>
<sequence>MRASILKLATKISLECGTYTGVTPNDPEYKILDPVITDEMAEIAMGLKVRKYVSAAEVAKKVKKPLARVSEVLYELTNIGLCRVSLKDGEDKFFLPIWVPGIMEMMVGNKEQVERYPVIAECFEEYTRRRIAPLAPFVPVGQGMMRVIPVEMAIQNDAHRGTYEEIHEIVENSWAIAVTDCSCRRSRRLMGEGCGHLEKDVCIFFNEGAEYHIRTGHGREIDKAECYEILKRCEENGLVHEISNLDPPNGAAAICNCCGCSCFSLRIAEYFKTPDVIRSNYVAEVDASKCVACGLCVENCNLGALKLGQKLCSEPSRAPEHDTPHDKLLWFGQDKYDPYYRTNRGYTAEDGTAPCKTRCPAHIPVQGYIKLASLGRFDEALELIRRENPFPAVCGRVCPRFCEEACSRGEVDAPVAIDEVKKFLAQRELDPETRSIPKMLNMTGKPFTNRIAVVGSGPAGLSCAYYLALQGYPVTVFEKQKTVGGLLMNGIPSYRLEKDVVAAEIDILREIGVEFKTGVEVGKDVTLAELRKEGYEAFFLAIGAWKSSALNIPGEKYRGVMSGLDFLRRAEGQRPPAVGEDTVIVGGGNVAIDAARTALRLGAKNVTVCYRRAREDMPADPEEVAEAEAEGVKFRFLVSPLRIKGSDGRAAELELQLMAQGEADGSGRRKAVALEGQTETIPASTVISAIGQRVDWGELLAGSRVQLRRSGAAMADRVTLQTMEPDIFVGGDALTGPSFVIDAIAEGKEAAISIHRFVQPGQSLTIGRRVKDYMELDKSDADLSGYDRAPRQHVAVPDPEKAKETFRDLRGTFTAEQVLKETERCLGCGATVVDQSACVGCGVCTTKCKFDAIRLVRVTDSAGKVYEKLMPESGKNAVRRVKEIAVKRVSRPGTK</sequence>
<dbReference type="SUPFAM" id="SSF51971">
    <property type="entry name" value="Nucleotide-binding domain"/>
    <property type="match status" value="1"/>
</dbReference>
<dbReference type="InterPro" id="IPR023753">
    <property type="entry name" value="FAD/NAD-binding_dom"/>
</dbReference>
<evidence type="ECO:0000259" key="1">
    <source>
        <dbReference type="PROSITE" id="PS51379"/>
    </source>
</evidence>
<dbReference type="GO" id="GO:0051536">
    <property type="term" value="F:iron-sulfur cluster binding"/>
    <property type="evidence" value="ECO:0007669"/>
    <property type="project" value="InterPro"/>
</dbReference>
<feature type="domain" description="4Fe-4S ferredoxin-type" evidence="1">
    <location>
        <begin position="829"/>
        <end position="858"/>
    </location>
</feature>
<dbReference type="SUPFAM" id="SSF46548">
    <property type="entry name" value="alpha-helical ferredoxin"/>
    <property type="match status" value="2"/>
</dbReference>
<dbReference type="AlphaFoldDB" id="A0A9D1FC09"/>
<dbReference type="PROSITE" id="PS51379">
    <property type="entry name" value="4FE4S_FER_2"/>
    <property type="match status" value="2"/>
</dbReference>
<dbReference type="PANTHER" id="PTHR42783:SF3">
    <property type="entry name" value="GLUTAMATE SYNTHASE [NADPH] SMALL CHAIN-RELATED"/>
    <property type="match status" value="1"/>
</dbReference>
<proteinExistence type="predicted"/>
<name>A0A9D1FC09_9FIRM</name>
<dbReference type="Pfam" id="PF00037">
    <property type="entry name" value="Fer4"/>
    <property type="match status" value="1"/>
</dbReference>
<reference evidence="2" key="1">
    <citation type="submission" date="2020-10" db="EMBL/GenBank/DDBJ databases">
        <authorList>
            <person name="Gilroy R."/>
        </authorList>
    </citation>
    <scope>NUCLEOTIDE SEQUENCE</scope>
    <source>
        <strain evidence="2">ChiHjej10B9-9673</strain>
    </source>
</reference>
<dbReference type="InterPro" id="IPR017896">
    <property type="entry name" value="4Fe4S_Fe-S-bd"/>
</dbReference>
<evidence type="ECO:0000313" key="3">
    <source>
        <dbReference type="Proteomes" id="UP000824001"/>
    </source>
</evidence>
<dbReference type="InterPro" id="IPR028261">
    <property type="entry name" value="DPD_II"/>
</dbReference>
<dbReference type="Proteomes" id="UP000824001">
    <property type="component" value="Unassembled WGS sequence"/>
</dbReference>
<dbReference type="InterPro" id="IPR009051">
    <property type="entry name" value="Helical_ferredxn"/>
</dbReference>
<dbReference type="GO" id="GO:0016491">
    <property type="term" value="F:oxidoreductase activity"/>
    <property type="evidence" value="ECO:0007669"/>
    <property type="project" value="InterPro"/>
</dbReference>
<reference evidence="2" key="2">
    <citation type="journal article" date="2021" name="PeerJ">
        <title>Extensive microbial diversity within the chicken gut microbiome revealed by metagenomics and culture.</title>
        <authorList>
            <person name="Gilroy R."/>
            <person name="Ravi A."/>
            <person name="Getino M."/>
            <person name="Pursley I."/>
            <person name="Horton D.L."/>
            <person name="Alikhan N.F."/>
            <person name="Baker D."/>
            <person name="Gharbi K."/>
            <person name="Hall N."/>
            <person name="Watson M."/>
            <person name="Adriaenssens E.M."/>
            <person name="Foster-Nyarko E."/>
            <person name="Jarju S."/>
            <person name="Secka A."/>
            <person name="Antonio M."/>
            <person name="Oren A."/>
            <person name="Chaudhuri R.R."/>
            <person name="La Ragione R."/>
            <person name="Hildebrand F."/>
            <person name="Pallen M.J."/>
        </authorList>
    </citation>
    <scope>NUCLEOTIDE SEQUENCE</scope>
    <source>
        <strain evidence="2">ChiHjej10B9-9673</strain>
    </source>
</reference>
<gene>
    <name evidence="2" type="ORF">IAC18_01195</name>
</gene>
<accession>A0A9D1FC09</accession>
<protein>
    <submittedName>
        <fullName evidence="2">FAD-dependent oxidoreductase</fullName>
    </submittedName>
</protein>
<evidence type="ECO:0000313" key="2">
    <source>
        <dbReference type="EMBL" id="HIS66155.1"/>
    </source>
</evidence>
<organism evidence="2 3">
    <name type="scientific">Candidatus Scatomorpha merdipullorum</name>
    <dbReference type="NCBI Taxonomy" id="2840927"/>
    <lineage>
        <taxon>Bacteria</taxon>
        <taxon>Bacillati</taxon>
        <taxon>Bacillota</taxon>
        <taxon>Clostridia</taxon>
        <taxon>Eubacteriales</taxon>
        <taxon>Candidatus Scatomorpha</taxon>
    </lineage>
</organism>
<dbReference type="Gene3D" id="3.50.50.60">
    <property type="entry name" value="FAD/NAD(P)-binding domain"/>
    <property type="match status" value="2"/>
</dbReference>
<feature type="domain" description="4Fe-4S ferredoxin-type" evidence="1">
    <location>
        <begin position="281"/>
        <end position="310"/>
    </location>
</feature>
<dbReference type="SUPFAM" id="SSF54862">
    <property type="entry name" value="4Fe-4S ferredoxins"/>
    <property type="match status" value="1"/>
</dbReference>
<comment type="caution">
    <text evidence="2">The sequence shown here is derived from an EMBL/GenBank/DDBJ whole genome shotgun (WGS) entry which is preliminary data.</text>
</comment>
<dbReference type="PRINTS" id="PR00419">
    <property type="entry name" value="ADXRDTASE"/>
</dbReference>
<dbReference type="Pfam" id="PF14691">
    <property type="entry name" value="Fer4_20"/>
    <property type="match status" value="1"/>
</dbReference>
<dbReference type="Pfam" id="PF07992">
    <property type="entry name" value="Pyr_redox_2"/>
    <property type="match status" value="1"/>
</dbReference>
<dbReference type="EMBL" id="DVJK01000036">
    <property type="protein sequence ID" value="HIS66155.1"/>
    <property type="molecule type" value="Genomic_DNA"/>
</dbReference>
<dbReference type="InterPro" id="IPR036188">
    <property type="entry name" value="FAD/NAD-bd_sf"/>
</dbReference>